<protein>
    <submittedName>
        <fullName evidence="2">S-fimbrial protein subunit SfaA</fullName>
    </submittedName>
</protein>
<dbReference type="InterPro" id="IPR036937">
    <property type="entry name" value="Adhesion_dom_fimbrial_sf"/>
</dbReference>
<reference evidence="2 3" key="1">
    <citation type="submission" date="2019-07" db="EMBL/GenBank/DDBJ databases">
        <authorList>
            <person name="Brisse S."/>
            <person name="Rodrigues C."/>
            <person name="Thorpe H."/>
        </authorList>
    </citation>
    <scope>NUCLEOTIDE SEQUENCE [LARGE SCALE GENOMIC DNA]</scope>
    <source>
        <strain evidence="2">SB6411</strain>
    </source>
</reference>
<dbReference type="RefSeq" id="WP_139541211.1">
    <property type="nucleotide sequence ID" value="NZ_CABEJC010000040.1"/>
</dbReference>
<evidence type="ECO:0000256" key="1">
    <source>
        <dbReference type="SAM" id="SignalP"/>
    </source>
</evidence>
<feature type="chain" id="PRO_5045071863" evidence="1">
    <location>
        <begin position="20"/>
        <end position="178"/>
    </location>
</feature>
<proteinExistence type="predicted"/>
<dbReference type="InterPro" id="IPR050263">
    <property type="entry name" value="Bact_Fimbrial_Adh_Pro"/>
</dbReference>
<comment type="caution">
    <text evidence="2">The sequence shown here is derived from an EMBL/GenBank/DDBJ whole genome shotgun (WGS) entry which is preliminary data.</text>
</comment>
<organism evidence="2 3">
    <name type="scientific">Klebsiella spallanzanii</name>
    <dbReference type="NCBI Taxonomy" id="2587528"/>
    <lineage>
        <taxon>Bacteria</taxon>
        <taxon>Pseudomonadati</taxon>
        <taxon>Pseudomonadota</taxon>
        <taxon>Gammaproteobacteria</taxon>
        <taxon>Enterobacterales</taxon>
        <taxon>Enterobacteriaceae</taxon>
        <taxon>Klebsiella/Raoultella group</taxon>
        <taxon>Klebsiella</taxon>
    </lineage>
</organism>
<keyword evidence="3" id="KW-1185">Reference proteome</keyword>
<keyword evidence="1" id="KW-0732">Signal</keyword>
<dbReference type="Proteomes" id="UP000317652">
    <property type="component" value="Unassembled WGS sequence"/>
</dbReference>
<accession>A0ABY6VIK1</accession>
<dbReference type="PANTHER" id="PTHR33420">
    <property type="entry name" value="FIMBRIAL SUBUNIT ELFA-RELATED"/>
    <property type="match status" value="1"/>
</dbReference>
<feature type="signal peptide" evidence="1">
    <location>
        <begin position="1"/>
        <end position="19"/>
    </location>
</feature>
<dbReference type="SUPFAM" id="SSF49401">
    <property type="entry name" value="Bacterial adhesins"/>
    <property type="match status" value="1"/>
</dbReference>
<evidence type="ECO:0000313" key="3">
    <source>
        <dbReference type="Proteomes" id="UP000317652"/>
    </source>
</evidence>
<gene>
    <name evidence="2" type="primary">sfaA</name>
    <name evidence="2" type="ORF">SB6411_03496</name>
</gene>
<evidence type="ECO:0000313" key="2">
    <source>
        <dbReference type="EMBL" id="VUS90290.1"/>
    </source>
</evidence>
<dbReference type="PANTHER" id="PTHR33420:SF10">
    <property type="entry name" value="FIMBRIAE MAJOR SUBUNIT"/>
    <property type="match status" value="1"/>
</dbReference>
<name>A0ABY6VIK1_9ENTR</name>
<dbReference type="InterPro" id="IPR008966">
    <property type="entry name" value="Adhesion_dom_sf"/>
</dbReference>
<dbReference type="Gene3D" id="2.60.40.1090">
    <property type="entry name" value="Fimbrial-type adhesion domain"/>
    <property type="match status" value="1"/>
</dbReference>
<sequence>MKVKLLAIPLAILTTSALAASNNTVQFQGEVNAQTCTVNINGNSTAPIVLLPTVSTADLDTAAKTAGDTKFTVNVTGCASSAATIKTVFAGNNVTAAGNLGNTATSPAANNVSIQIVDSDGSTPLSFVNGSTVTTSEFTKAESSTTGSQELTARYYAESTGVTAGKVVASAQYSISYQ</sequence>
<dbReference type="EMBL" id="CABGGS010000045">
    <property type="protein sequence ID" value="VUS90290.1"/>
    <property type="molecule type" value="Genomic_DNA"/>
</dbReference>